<comment type="caution">
    <text evidence="1">The sequence shown here is derived from an EMBL/GenBank/DDBJ whole genome shotgun (WGS) entry which is preliminary data.</text>
</comment>
<organism evidence="1 2">
    <name type="scientific">Cichorium intybus</name>
    <name type="common">Chicory</name>
    <dbReference type="NCBI Taxonomy" id="13427"/>
    <lineage>
        <taxon>Eukaryota</taxon>
        <taxon>Viridiplantae</taxon>
        <taxon>Streptophyta</taxon>
        <taxon>Embryophyta</taxon>
        <taxon>Tracheophyta</taxon>
        <taxon>Spermatophyta</taxon>
        <taxon>Magnoliopsida</taxon>
        <taxon>eudicotyledons</taxon>
        <taxon>Gunneridae</taxon>
        <taxon>Pentapetalae</taxon>
        <taxon>asterids</taxon>
        <taxon>campanulids</taxon>
        <taxon>Asterales</taxon>
        <taxon>Asteraceae</taxon>
        <taxon>Cichorioideae</taxon>
        <taxon>Cichorieae</taxon>
        <taxon>Cichoriinae</taxon>
        <taxon>Cichorium</taxon>
    </lineage>
</organism>
<evidence type="ECO:0000313" key="1">
    <source>
        <dbReference type="EMBL" id="KAI3753612.1"/>
    </source>
</evidence>
<dbReference type="EMBL" id="CM042012">
    <property type="protein sequence ID" value="KAI3753612.1"/>
    <property type="molecule type" value="Genomic_DNA"/>
</dbReference>
<accession>A0ACB9E566</accession>
<reference evidence="1 2" key="2">
    <citation type="journal article" date="2022" name="Mol. Ecol. Resour.">
        <title>The genomes of chicory, endive, great burdock and yacon provide insights into Asteraceae paleo-polyploidization history and plant inulin production.</title>
        <authorList>
            <person name="Fan W."/>
            <person name="Wang S."/>
            <person name="Wang H."/>
            <person name="Wang A."/>
            <person name="Jiang F."/>
            <person name="Liu H."/>
            <person name="Zhao H."/>
            <person name="Xu D."/>
            <person name="Zhang Y."/>
        </authorList>
    </citation>
    <scope>NUCLEOTIDE SEQUENCE [LARGE SCALE GENOMIC DNA]</scope>
    <source>
        <strain evidence="2">cv. Punajuju</strain>
        <tissue evidence="1">Leaves</tissue>
    </source>
</reference>
<name>A0ACB9E566_CICIN</name>
<protein>
    <submittedName>
        <fullName evidence="1">Uncharacterized protein</fullName>
    </submittedName>
</protein>
<reference evidence="2" key="1">
    <citation type="journal article" date="2022" name="Mol. Ecol. Resour.">
        <title>The genomes of chicory, endive, great burdock and yacon provide insights into Asteraceae palaeo-polyploidization history and plant inulin production.</title>
        <authorList>
            <person name="Fan W."/>
            <person name="Wang S."/>
            <person name="Wang H."/>
            <person name="Wang A."/>
            <person name="Jiang F."/>
            <person name="Liu H."/>
            <person name="Zhao H."/>
            <person name="Xu D."/>
            <person name="Zhang Y."/>
        </authorList>
    </citation>
    <scope>NUCLEOTIDE SEQUENCE [LARGE SCALE GENOMIC DNA]</scope>
    <source>
        <strain evidence="2">cv. Punajuju</strain>
    </source>
</reference>
<keyword evidence="2" id="KW-1185">Reference proteome</keyword>
<proteinExistence type="predicted"/>
<dbReference type="Proteomes" id="UP001055811">
    <property type="component" value="Linkage Group LG04"/>
</dbReference>
<sequence>MFAIGNNLSSYLLSTVLFKLIVASASLMLNTAAITKTCVFFLIYIYASRFASFLIIVSSKNFLTSFFNSKDTHFVSLSKV</sequence>
<gene>
    <name evidence="1" type="ORF">L2E82_25671</name>
</gene>
<evidence type="ECO:0000313" key="2">
    <source>
        <dbReference type="Proteomes" id="UP001055811"/>
    </source>
</evidence>